<dbReference type="OrthoDB" id="740418at2759"/>
<comment type="caution">
    <text evidence="2">The sequence shown here is derived from an EMBL/GenBank/DDBJ whole genome shotgun (WGS) entry which is preliminary data.</text>
</comment>
<evidence type="ECO:0000256" key="1">
    <source>
        <dbReference type="SAM" id="MobiDB-lite"/>
    </source>
</evidence>
<reference evidence="2 3" key="1">
    <citation type="submission" date="2018-02" db="EMBL/GenBank/DDBJ databases">
        <title>Draft genome of wild Prunus yedoensis var. nudiflora.</title>
        <authorList>
            <person name="Baek S."/>
            <person name="Kim J.-H."/>
            <person name="Choi K."/>
            <person name="Kim G.-B."/>
            <person name="Cho A."/>
            <person name="Jang H."/>
            <person name="Shin C.-H."/>
            <person name="Yu H.-J."/>
            <person name="Mun J.-H."/>
        </authorList>
    </citation>
    <scope>NUCLEOTIDE SEQUENCE [LARGE SCALE GENOMIC DNA]</scope>
    <source>
        <strain evidence="3">cv. Jeju island</strain>
        <tissue evidence="2">Leaf</tissue>
    </source>
</reference>
<sequence>MAVHSDPHAAEVASEAILENMWASFIGVDGVKEEAKKTTELSKPSKELPPLDGRKGQWKF</sequence>
<name>A0A314ZRH7_PRUYE</name>
<feature type="region of interest" description="Disordered" evidence="1">
    <location>
        <begin position="35"/>
        <end position="60"/>
    </location>
</feature>
<gene>
    <name evidence="2" type="ORF">Pyn_24251</name>
</gene>
<evidence type="ECO:0000313" key="2">
    <source>
        <dbReference type="EMBL" id="PQQ04576.1"/>
    </source>
</evidence>
<accession>A0A314ZRH7</accession>
<keyword evidence="3" id="KW-1185">Reference proteome</keyword>
<dbReference type="EMBL" id="PJQY01001223">
    <property type="protein sequence ID" value="PQQ04576.1"/>
    <property type="molecule type" value="Genomic_DNA"/>
</dbReference>
<proteinExistence type="predicted"/>
<evidence type="ECO:0000313" key="3">
    <source>
        <dbReference type="Proteomes" id="UP000250321"/>
    </source>
</evidence>
<organism evidence="2 3">
    <name type="scientific">Prunus yedoensis var. nudiflora</name>
    <dbReference type="NCBI Taxonomy" id="2094558"/>
    <lineage>
        <taxon>Eukaryota</taxon>
        <taxon>Viridiplantae</taxon>
        <taxon>Streptophyta</taxon>
        <taxon>Embryophyta</taxon>
        <taxon>Tracheophyta</taxon>
        <taxon>Spermatophyta</taxon>
        <taxon>Magnoliopsida</taxon>
        <taxon>eudicotyledons</taxon>
        <taxon>Gunneridae</taxon>
        <taxon>Pentapetalae</taxon>
        <taxon>rosids</taxon>
        <taxon>fabids</taxon>
        <taxon>Rosales</taxon>
        <taxon>Rosaceae</taxon>
        <taxon>Amygdaloideae</taxon>
        <taxon>Amygdaleae</taxon>
        <taxon>Prunus</taxon>
    </lineage>
</organism>
<protein>
    <submittedName>
        <fullName evidence="2">Ethylene-responsive transcription factor ERF091</fullName>
    </submittedName>
</protein>
<dbReference type="Proteomes" id="UP000250321">
    <property type="component" value="Unassembled WGS sequence"/>
</dbReference>
<feature type="compositionally biased region" description="Basic and acidic residues" evidence="1">
    <location>
        <begin position="35"/>
        <end position="46"/>
    </location>
</feature>
<dbReference type="AlphaFoldDB" id="A0A314ZRH7"/>